<dbReference type="PANTHER" id="PTHR30250:SF11">
    <property type="entry name" value="O-ANTIGEN TRANSPORTER-RELATED"/>
    <property type="match status" value="1"/>
</dbReference>
<feature type="transmembrane region" description="Helical" evidence="6">
    <location>
        <begin position="368"/>
        <end position="385"/>
    </location>
</feature>
<evidence type="ECO:0000256" key="4">
    <source>
        <dbReference type="ARBA" id="ARBA00022989"/>
    </source>
</evidence>
<feature type="transmembrane region" description="Helical" evidence="6">
    <location>
        <begin position="423"/>
        <end position="444"/>
    </location>
</feature>
<feature type="transmembrane region" description="Helical" evidence="6">
    <location>
        <begin position="119"/>
        <end position="141"/>
    </location>
</feature>
<feature type="transmembrane region" description="Helical" evidence="6">
    <location>
        <begin position="50"/>
        <end position="71"/>
    </location>
</feature>
<gene>
    <name evidence="7" type="ORF">FOM92_12955</name>
</gene>
<proteinExistence type="predicted"/>
<evidence type="ECO:0000313" key="7">
    <source>
        <dbReference type="EMBL" id="TSB02039.1"/>
    </source>
</evidence>
<dbReference type="InterPro" id="IPR002797">
    <property type="entry name" value="Polysacc_synth"/>
</dbReference>
<comment type="caution">
    <text evidence="7">The sequence shown here is derived from an EMBL/GenBank/DDBJ whole genome shotgun (WGS) entry which is preliminary data.</text>
</comment>
<feature type="transmembrane region" description="Helical" evidence="6">
    <location>
        <begin position="83"/>
        <end position="107"/>
    </location>
</feature>
<dbReference type="GO" id="GO:0005886">
    <property type="term" value="C:plasma membrane"/>
    <property type="evidence" value="ECO:0007669"/>
    <property type="project" value="UniProtKB-SubCell"/>
</dbReference>
<keyword evidence="4 6" id="KW-1133">Transmembrane helix</keyword>
<protein>
    <submittedName>
        <fullName evidence="7">Oligosaccharide flippase family protein</fullName>
    </submittedName>
</protein>
<dbReference type="PANTHER" id="PTHR30250">
    <property type="entry name" value="PST FAMILY PREDICTED COLANIC ACID TRANSPORTER"/>
    <property type="match status" value="1"/>
</dbReference>
<dbReference type="AlphaFoldDB" id="A0A553WBG3"/>
<feature type="transmembrane region" description="Helical" evidence="6">
    <location>
        <begin position="187"/>
        <end position="209"/>
    </location>
</feature>
<feature type="transmembrane region" description="Helical" evidence="6">
    <location>
        <begin position="287"/>
        <end position="309"/>
    </location>
</feature>
<evidence type="ECO:0000313" key="8">
    <source>
        <dbReference type="Proteomes" id="UP000320160"/>
    </source>
</evidence>
<evidence type="ECO:0000256" key="3">
    <source>
        <dbReference type="ARBA" id="ARBA00022692"/>
    </source>
</evidence>
<evidence type="ECO:0000256" key="6">
    <source>
        <dbReference type="SAM" id="Phobius"/>
    </source>
</evidence>
<evidence type="ECO:0000256" key="2">
    <source>
        <dbReference type="ARBA" id="ARBA00022475"/>
    </source>
</evidence>
<reference evidence="7 8" key="1">
    <citation type="submission" date="2019-07" db="EMBL/GenBank/DDBJ databases">
        <authorList>
            <person name="Park M."/>
        </authorList>
    </citation>
    <scope>NUCLEOTIDE SEQUENCE [LARGE SCALE GENOMIC DNA]</scope>
    <source>
        <strain evidence="7 8">KCTC32445</strain>
    </source>
</reference>
<sequence length="462" mass="51367">MLRSSPAIYRACSSILKRAVKSDSRYYHIFSKRWFELTLVKFQRSLLSNAAIYALANFSVAGVPLILLPILTRYLSADDYGKVGMFTVVSSFLFIIVGFNTHGAVMVRFFDSKIALSKYVSSVFLILLSSVFVTSALIAVFPTPLLSLTTLPVSWLIIAVGLAGCQFLVQLLLTLWQCSDRALSYGVLRLSHAITDSVLSIFLVVGLMASWEGRLSGLAIAWSVIAIFAFIKLRKEGWVSNVVDKKYIADALRYGLPLMPHAVGGLILSMADRLLVTKIMDIGSTGIYFAAVQIGLILGILADASNRAFAPWLMKKLTNASLEEKSTIVYYTYLYFLGIIFVAIILSITIEFFIPFLLGPEFIEVSEITFFMFLGNAFTGMYYMVTNYVFFSTRTGLLSLSTISTGIVAFLISIFLIQNYGLLGAAISFMIGQILLFLTTWALAQYCYRMPWFGLLNKMCKN</sequence>
<organism evidence="7 8">
    <name type="scientific">Sphingorhabdus contaminans</name>
    <dbReference type="NCBI Taxonomy" id="1343899"/>
    <lineage>
        <taxon>Bacteria</taxon>
        <taxon>Pseudomonadati</taxon>
        <taxon>Pseudomonadota</taxon>
        <taxon>Alphaproteobacteria</taxon>
        <taxon>Sphingomonadales</taxon>
        <taxon>Sphingomonadaceae</taxon>
        <taxon>Sphingorhabdus</taxon>
    </lineage>
</organism>
<dbReference type="OrthoDB" id="9815248at2"/>
<keyword evidence="8" id="KW-1185">Reference proteome</keyword>
<dbReference type="Proteomes" id="UP000320160">
    <property type="component" value="Unassembled WGS sequence"/>
</dbReference>
<feature type="transmembrane region" description="Helical" evidence="6">
    <location>
        <begin position="330"/>
        <end position="356"/>
    </location>
</feature>
<keyword evidence="3 6" id="KW-0812">Transmembrane</keyword>
<feature type="transmembrane region" description="Helical" evidence="6">
    <location>
        <begin position="215"/>
        <end position="233"/>
    </location>
</feature>
<evidence type="ECO:0000256" key="1">
    <source>
        <dbReference type="ARBA" id="ARBA00004651"/>
    </source>
</evidence>
<dbReference type="Pfam" id="PF01943">
    <property type="entry name" value="Polysacc_synt"/>
    <property type="match status" value="1"/>
</dbReference>
<feature type="transmembrane region" description="Helical" evidence="6">
    <location>
        <begin position="397"/>
        <end position="417"/>
    </location>
</feature>
<comment type="subcellular location">
    <subcellularLocation>
        <location evidence="1">Cell membrane</location>
        <topology evidence="1">Multi-pass membrane protein</topology>
    </subcellularLocation>
</comment>
<dbReference type="EMBL" id="VKKU01000002">
    <property type="protein sequence ID" value="TSB02039.1"/>
    <property type="molecule type" value="Genomic_DNA"/>
</dbReference>
<name>A0A553WBG3_9SPHN</name>
<dbReference type="InterPro" id="IPR050833">
    <property type="entry name" value="Poly_Biosynth_Transport"/>
</dbReference>
<feature type="transmembrane region" description="Helical" evidence="6">
    <location>
        <begin position="153"/>
        <end position="175"/>
    </location>
</feature>
<evidence type="ECO:0000256" key="5">
    <source>
        <dbReference type="ARBA" id="ARBA00023136"/>
    </source>
</evidence>
<feature type="transmembrane region" description="Helical" evidence="6">
    <location>
        <begin position="254"/>
        <end position="275"/>
    </location>
</feature>
<accession>A0A553WBG3</accession>
<keyword evidence="2" id="KW-1003">Cell membrane</keyword>
<keyword evidence="5 6" id="KW-0472">Membrane</keyword>